<reference evidence="1" key="1">
    <citation type="journal article" date="2012" name="PLoS ONE">
        <title>Gene sets for utilization of primary and secondary nutrition supplies in the distal gut of endangered iberian lynx.</title>
        <authorList>
            <person name="Alcaide M."/>
            <person name="Messina E."/>
            <person name="Richter M."/>
            <person name="Bargiela R."/>
            <person name="Peplies J."/>
            <person name="Huws S.A."/>
            <person name="Newbold C.J."/>
            <person name="Golyshin P.N."/>
            <person name="Simon M.A."/>
            <person name="Lopez G."/>
            <person name="Yakimov M.M."/>
            <person name="Ferrer M."/>
        </authorList>
    </citation>
    <scope>NUCLEOTIDE SEQUENCE</scope>
</reference>
<gene>
    <name evidence="1" type="ORF">EVA_14416</name>
</gene>
<proteinExistence type="predicted"/>
<evidence type="ECO:0000313" key="1">
    <source>
        <dbReference type="EMBL" id="EJW97478.1"/>
    </source>
</evidence>
<organism evidence="1">
    <name type="scientific">gut metagenome</name>
    <dbReference type="NCBI Taxonomy" id="749906"/>
    <lineage>
        <taxon>unclassified sequences</taxon>
        <taxon>metagenomes</taxon>
        <taxon>organismal metagenomes</taxon>
    </lineage>
</organism>
<protein>
    <submittedName>
        <fullName evidence="1">Uncharacterized protein</fullName>
    </submittedName>
</protein>
<comment type="caution">
    <text evidence="1">The sequence shown here is derived from an EMBL/GenBank/DDBJ whole genome shotgun (WGS) entry which is preliminary data.</text>
</comment>
<sequence length="28" mass="3317">MSVNMCTFVIRKMISREEQQEMGKQKIA</sequence>
<dbReference type="EMBL" id="AMCI01004736">
    <property type="protein sequence ID" value="EJW97478.1"/>
    <property type="molecule type" value="Genomic_DNA"/>
</dbReference>
<name>J9FSJ9_9ZZZZ</name>
<feature type="non-terminal residue" evidence="1">
    <location>
        <position position="28"/>
    </location>
</feature>
<dbReference type="AlphaFoldDB" id="J9FSJ9"/>
<accession>J9FSJ9</accession>